<dbReference type="Pfam" id="PF12730">
    <property type="entry name" value="ABC2_membrane_4"/>
    <property type="match status" value="1"/>
</dbReference>
<keyword evidence="3" id="KW-1185">Reference proteome</keyword>
<accession>A0ABX2F5K4</accession>
<protein>
    <submittedName>
        <fullName evidence="2">ABC-type transport system involved in multi-copper enzyme maturation permease subunit</fullName>
    </submittedName>
</protein>
<organism evidence="2 3">
    <name type="scientific">Kibdelosporangium persicum</name>
    <dbReference type="NCBI Taxonomy" id="2698649"/>
    <lineage>
        <taxon>Bacteria</taxon>
        <taxon>Bacillati</taxon>
        <taxon>Actinomycetota</taxon>
        <taxon>Actinomycetes</taxon>
        <taxon>Pseudonocardiales</taxon>
        <taxon>Pseudonocardiaceae</taxon>
        <taxon>Kibdelosporangium</taxon>
    </lineage>
</organism>
<feature type="transmembrane region" description="Helical" evidence="1">
    <location>
        <begin position="18"/>
        <end position="39"/>
    </location>
</feature>
<keyword evidence="1" id="KW-0812">Transmembrane</keyword>
<dbReference type="EMBL" id="JAAATY010000009">
    <property type="protein sequence ID" value="NRN66226.1"/>
    <property type="molecule type" value="Genomic_DNA"/>
</dbReference>
<evidence type="ECO:0000256" key="1">
    <source>
        <dbReference type="SAM" id="Phobius"/>
    </source>
</evidence>
<comment type="caution">
    <text evidence="2">The sequence shown here is derived from an EMBL/GenBank/DDBJ whole genome shotgun (WGS) entry which is preliminary data.</text>
</comment>
<dbReference type="RefSeq" id="WP_173131854.1">
    <property type="nucleotide sequence ID" value="NZ_CBCSGW010000056.1"/>
</dbReference>
<feature type="transmembrane region" description="Helical" evidence="1">
    <location>
        <begin position="174"/>
        <end position="194"/>
    </location>
</feature>
<gene>
    <name evidence="2" type="ORF">GC106_34450</name>
</gene>
<proteinExistence type="predicted"/>
<keyword evidence="1" id="KW-1133">Transmembrane helix</keyword>
<dbReference type="Proteomes" id="UP000763557">
    <property type="component" value="Unassembled WGS sequence"/>
</dbReference>
<sequence>MNLVLAEWTKARTVRSTWWSLFTTAVLSVGLGLLLGVQMANNYDEMTADQQATIAQISFYPPLLGQVALVVFGVLLASAEYTTGTIRASLAAVPRRGAFLAAKALVATGVAGVLSVVVAFGTFFATQASLGEHAVSLTDPGILRAVLGECAYLTMMCVFATGVAMILRSSALSLGILIPLLFLNSQGLASLPAIRSVTQYLPDQAGAAMMQLDTGRFFLGEVDFGPGTAFLIMLAWVAAALAGGYVSLRHRDA</sequence>
<feature type="transmembrane region" description="Helical" evidence="1">
    <location>
        <begin position="100"/>
        <end position="125"/>
    </location>
</feature>
<feature type="transmembrane region" description="Helical" evidence="1">
    <location>
        <begin position="59"/>
        <end position="79"/>
    </location>
</feature>
<evidence type="ECO:0000313" key="2">
    <source>
        <dbReference type="EMBL" id="NRN66226.1"/>
    </source>
</evidence>
<feature type="transmembrane region" description="Helical" evidence="1">
    <location>
        <begin position="145"/>
        <end position="167"/>
    </location>
</feature>
<keyword evidence="1" id="KW-0472">Membrane</keyword>
<evidence type="ECO:0000313" key="3">
    <source>
        <dbReference type="Proteomes" id="UP000763557"/>
    </source>
</evidence>
<name>A0ABX2F5K4_9PSEU</name>
<reference evidence="2 3" key="1">
    <citation type="submission" date="2020-01" db="EMBL/GenBank/DDBJ databases">
        <title>Kibdelosporangium persica a novel Actinomycetes from a hot desert in Iran.</title>
        <authorList>
            <person name="Safaei N."/>
            <person name="Zaburannyi N."/>
            <person name="Mueller R."/>
            <person name="Wink J."/>
        </authorList>
    </citation>
    <scope>NUCLEOTIDE SEQUENCE [LARGE SCALE GENOMIC DNA]</scope>
    <source>
        <strain evidence="2 3">4NS15</strain>
    </source>
</reference>
<feature type="transmembrane region" description="Helical" evidence="1">
    <location>
        <begin position="228"/>
        <end position="248"/>
    </location>
</feature>